<dbReference type="AlphaFoldDB" id="A0A2A3YE74"/>
<evidence type="ECO:0000313" key="1">
    <source>
        <dbReference type="EMBL" id="PCC37587.1"/>
    </source>
</evidence>
<keyword evidence="2" id="KW-1185">Reference proteome</keyword>
<dbReference type="RefSeq" id="WP_096198014.1">
    <property type="nucleotide sequence ID" value="NZ_NRGR01000060.1"/>
</dbReference>
<evidence type="ECO:0008006" key="3">
    <source>
        <dbReference type="Google" id="ProtNLM"/>
    </source>
</evidence>
<organism evidence="1 2">
    <name type="scientific">Brachybacterium alimentarium</name>
    <dbReference type="NCBI Taxonomy" id="47845"/>
    <lineage>
        <taxon>Bacteria</taxon>
        <taxon>Bacillati</taxon>
        <taxon>Actinomycetota</taxon>
        <taxon>Actinomycetes</taxon>
        <taxon>Micrococcales</taxon>
        <taxon>Dermabacteraceae</taxon>
        <taxon>Brachybacterium</taxon>
    </lineage>
</organism>
<evidence type="ECO:0000313" key="2">
    <source>
        <dbReference type="Proteomes" id="UP000218598"/>
    </source>
</evidence>
<proteinExistence type="predicted"/>
<dbReference type="EMBL" id="NRGR01000060">
    <property type="protein sequence ID" value="PCC37587.1"/>
    <property type="molecule type" value="Genomic_DNA"/>
</dbReference>
<dbReference type="OrthoDB" id="3418622at2"/>
<accession>A0A2A3YE74</accession>
<comment type="caution">
    <text evidence="1">The sequence shown here is derived from an EMBL/GenBank/DDBJ whole genome shotgun (WGS) entry which is preliminary data.</text>
</comment>
<gene>
    <name evidence="1" type="ORF">CIK66_18510</name>
</gene>
<sequence length="231" mass="25869">MSDAWVEGWLGSARFQSYVSASGGDRSHALELYEWNVSLGQSLMRDISHFEIAMRNAYDAAVGRSWPGSDHWLLDADSPAVTPIWRIKKDRSGLKRGSDVNYLNRRSVDDAIRKCGGTKANPGKVIAELSFGFWRHLTAASHEKTLWVPYLHHAYPVKTKRSTIDAIIGNVNTVRNRIAHQEPIFDRTKNPAQEPSKLHADMMRVFSLLAPDAEKYVASKSTVVAVVAQRP</sequence>
<name>A0A2A3YE74_9MICO</name>
<dbReference type="Proteomes" id="UP000218598">
    <property type="component" value="Unassembled WGS sequence"/>
</dbReference>
<protein>
    <recommendedName>
        <fullName evidence="3">CAAX protease</fullName>
    </recommendedName>
</protein>
<reference evidence="1 2" key="1">
    <citation type="journal article" date="2017" name="Elife">
        <title>Extensive horizontal gene transfer in cheese-associated bacteria.</title>
        <authorList>
            <person name="Bonham K.S."/>
            <person name="Wolfe B.E."/>
            <person name="Dutton R.J."/>
        </authorList>
    </citation>
    <scope>NUCLEOTIDE SEQUENCE [LARGE SCALE GENOMIC DNA]</scope>
    <source>
        <strain evidence="1 2">341_9</strain>
    </source>
</reference>